<dbReference type="InterPro" id="IPR001123">
    <property type="entry name" value="LeuE-type"/>
</dbReference>
<comment type="subcellular location">
    <subcellularLocation>
        <location evidence="1">Cell membrane</location>
        <topology evidence="1">Multi-pass membrane protein</topology>
    </subcellularLocation>
</comment>
<dbReference type="Proteomes" id="UP001223420">
    <property type="component" value="Unassembled WGS sequence"/>
</dbReference>
<dbReference type="PANTHER" id="PTHR30086:SF21">
    <property type="entry name" value="TRANSPORT PROTEIN"/>
    <property type="match status" value="1"/>
</dbReference>
<sequence>MEQAALIVPVVWLAVLSPGADFAMVSRNSCLYGRQAGLAVSTGIAIACWFHVAYAILGIALIERTLPHAFGIIRILGAAYLIYMGVSMVLRRRAAEPDAAGPPATFSARGVVTGLLTNGLNPKTSIFVISIYSQALGPDAPLRQQIAWGLFISLSHLAWFALVSSYLSKPGVRAFVLRRQILFNRAIGVVLTLFGTMLLYVNQPGGML</sequence>
<evidence type="ECO:0000256" key="5">
    <source>
        <dbReference type="ARBA" id="ARBA00023136"/>
    </source>
</evidence>
<protein>
    <submittedName>
        <fullName evidence="7">Threonine/homoserine/homoserine lactone efflux protein</fullName>
    </submittedName>
</protein>
<reference evidence="7" key="1">
    <citation type="submission" date="2023-07" db="EMBL/GenBank/DDBJ databases">
        <title>Genomic Encyclopedia of Type Strains, Phase IV (KMG-IV): sequencing the most valuable type-strain genomes for metagenomic binning, comparative biology and taxonomic classification.</title>
        <authorList>
            <person name="Goeker M."/>
        </authorList>
    </citation>
    <scope>NUCLEOTIDE SEQUENCE</scope>
    <source>
        <strain evidence="7">DSM 19569</strain>
    </source>
</reference>
<feature type="transmembrane region" description="Helical" evidence="6">
    <location>
        <begin position="181"/>
        <end position="201"/>
    </location>
</feature>
<gene>
    <name evidence="7" type="ORF">QO001_002866</name>
</gene>
<proteinExistence type="predicted"/>
<evidence type="ECO:0000256" key="2">
    <source>
        <dbReference type="ARBA" id="ARBA00022475"/>
    </source>
</evidence>
<feature type="transmembrane region" description="Helical" evidence="6">
    <location>
        <begin position="146"/>
        <end position="169"/>
    </location>
</feature>
<dbReference type="EMBL" id="JAUSWL010000004">
    <property type="protein sequence ID" value="MDQ0543937.1"/>
    <property type="molecule type" value="Genomic_DNA"/>
</dbReference>
<keyword evidence="2" id="KW-1003">Cell membrane</keyword>
<evidence type="ECO:0000313" key="8">
    <source>
        <dbReference type="Proteomes" id="UP001223420"/>
    </source>
</evidence>
<evidence type="ECO:0000256" key="1">
    <source>
        <dbReference type="ARBA" id="ARBA00004651"/>
    </source>
</evidence>
<name>A0AAJ1TMR6_9HYPH</name>
<organism evidence="7 8">
    <name type="scientific">Methylobacterium brachiatum</name>
    <dbReference type="NCBI Taxonomy" id="269660"/>
    <lineage>
        <taxon>Bacteria</taxon>
        <taxon>Pseudomonadati</taxon>
        <taxon>Pseudomonadota</taxon>
        <taxon>Alphaproteobacteria</taxon>
        <taxon>Hyphomicrobiales</taxon>
        <taxon>Methylobacteriaceae</taxon>
        <taxon>Methylobacterium</taxon>
    </lineage>
</organism>
<comment type="caution">
    <text evidence="7">The sequence shown here is derived from an EMBL/GenBank/DDBJ whole genome shotgun (WGS) entry which is preliminary data.</text>
</comment>
<dbReference type="Pfam" id="PF01810">
    <property type="entry name" value="LysE"/>
    <property type="match status" value="1"/>
</dbReference>
<accession>A0AAJ1TMR6</accession>
<evidence type="ECO:0000313" key="7">
    <source>
        <dbReference type="EMBL" id="MDQ0543937.1"/>
    </source>
</evidence>
<keyword evidence="3 6" id="KW-0812">Transmembrane</keyword>
<keyword evidence="4 6" id="KW-1133">Transmembrane helix</keyword>
<keyword evidence="5 6" id="KW-0472">Membrane</keyword>
<evidence type="ECO:0000256" key="4">
    <source>
        <dbReference type="ARBA" id="ARBA00022989"/>
    </source>
</evidence>
<dbReference type="AlphaFoldDB" id="A0AAJ1TMR6"/>
<dbReference type="PANTHER" id="PTHR30086">
    <property type="entry name" value="ARGININE EXPORTER PROTEIN ARGO"/>
    <property type="match status" value="1"/>
</dbReference>
<evidence type="ECO:0000256" key="6">
    <source>
        <dbReference type="SAM" id="Phobius"/>
    </source>
</evidence>
<feature type="transmembrane region" description="Helical" evidence="6">
    <location>
        <begin position="69"/>
        <end position="90"/>
    </location>
</feature>
<evidence type="ECO:0000256" key="3">
    <source>
        <dbReference type="ARBA" id="ARBA00022692"/>
    </source>
</evidence>
<dbReference type="GO" id="GO:0005886">
    <property type="term" value="C:plasma membrane"/>
    <property type="evidence" value="ECO:0007669"/>
    <property type="project" value="UniProtKB-SubCell"/>
</dbReference>
<feature type="transmembrane region" description="Helical" evidence="6">
    <location>
        <begin position="38"/>
        <end position="62"/>
    </location>
</feature>
<dbReference type="RefSeq" id="WP_230366409.1">
    <property type="nucleotide sequence ID" value="NZ_JAJALK010000005.1"/>
</dbReference>
<dbReference type="GO" id="GO:0015171">
    <property type="term" value="F:amino acid transmembrane transporter activity"/>
    <property type="evidence" value="ECO:0007669"/>
    <property type="project" value="TreeGrafter"/>
</dbReference>